<evidence type="ECO:0000313" key="3">
    <source>
        <dbReference type="Proteomes" id="UP000265520"/>
    </source>
</evidence>
<gene>
    <name evidence="2" type="ORF">A2U01_0015396</name>
</gene>
<evidence type="ECO:0000256" key="1">
    <source>
        <dbReference type="SAM" id="MobiDB-lite"/>
    </source>
</evidence>
<keyword evidence="3" id="KW-1185">Reference proteome</keyword>
<feature type="compositionally biased region" description="Basic and acidic residues" evidence="1">
    <location>
        <begin position="8"/>
        <end position="20"/>
    </location>
</feature>
<feature type="compositionally biased region" description="Polar residues" evidence="1">
    <location>
        <begin position="71"/>
        <end position="80"/>
    </location>
</feature>
<evidence type="ECO:0000313" key="2">
    <source>
        <dbReference type="EMBL" id="MCH94436.1"/>
    </source>
</evidence>
<reference evidence="2 3" key="1">
    <citation type="journal article" date="2018" name="Front. Plant Sci.">
        <title>Red Clover (Trifolium pratense) and Zigzag Clover (T. medium) - A Picture of Genomic Similarities and Differences.</title>
        <authorList>
            <person name="Dluhosova J."/>
            <person name="Istvanek J."/>
            <person name="Nedelnik J."/>
            <person name="Repkova J."/>
        </authorList>
    </citation>
    <scope>NUCLEOTIDE SEQUENCE [LARGE SCALE GENOMIC DNA]</scope>
    <source>
        <strain evidence="3">cv. 10/8</strain>
        <tissue evidence="2">Leaf</tissue>
    </source>
</reference>
<dbReference type="EMBL" id="LXQA010027326">
    <property type="protein sequence ID" value="MCH94436.1"/>
    <property type="molecule type" value="Genomic_DNA"/>
</dbReference>
<feature type="region of interest" description="Disordered" evidence="1">
    <location>
        <begin position="1"/>
        <end position="82"/>
    </location>
</feature>
<comment type="caution">
    <text evidence="2">The sequence shown here is derived from an EMBL/GenBank/DDBJ whole genome shotgun (WGS) entry which is preliminary data.</text>
</comment>
<dbReference type="AlphaFoldDB" id="A0A392N3N8"/>
<sequence length="106" mass="11633">SSVQFNEGNHDVVDESKMETDNGNSSRKRGKIFSDKGAAAPKAEVAYQLNAGSRKRKQKSFTLKNDETHTGSHLSGSQKIKPTLDNKHFQSLSLGLVQNSHHVLSL</sequence>
<feature type="non-terminal residue" evidence="2">
    <location>
        <position position="1"/>
    </location>
</feature>
<protein>
    <submittedName>
        <fullName evidence="2">Protein always early 3-like</fullName>
    </submittedName>
</protein>
<name>A0A392N3N8_9FABA</name>
<dbReference type="Proteomes" id="UP000265520">
    <property type="component" value="Unassembled WGS sequence"/>
</dbReference>
<accession>A0A392N3N8</accession>
<proteinExistence type="predicted"/>
<organism evidence="2 3">
    <name type="scientific">Trifolium medium</name>
    <dbReference type="NCBI Taxonomy" id="97028"/>
    <lineage>
        <taxon>Eukaryota</taxon>
        <taxon>Viridiplantae</taxon>
        <taxon>Streptophyta</taxon>
        <taxon>Embryophyta</taxon>
        <taxon>Tracheophyta</taxon>
        <taxon>Spermatophyta</taxon>
        <taxon>Magnoliopsida</taxon>
        <taxon>eudicotyledons</taxon>
        <taxon>Gunneridae</taxon>
        <taxon>Pentapetalae</taxon>
        <taxon>rosids</taxon>
        <taxon>fabids</taxon>
        <taxon>Fabales</taxon>
        <taxon>Fabaceae</taxon>
        <taxon>Papilionoideae</taxon>
        <taxon>50 kb inversion clade</taxon>
        <taxon>NPAAA clade</taxon>
        <taxon>Hologalegina</taxon>
        <taxon>IRL clade</taxon>
        <taxon>Trifolieae</taxon>
        <taxon>Trifolium</taxon>
    </lineage>
</organism>